<protein>
    <submittedName>
        <fullName evidence="2">SH3-like domain-containing protein</fullName>
    </submittedName>
</protein>
<sequence length="164" mass="18174">MLHEFWNKFGRAGSLAGLMVAALSASPAGAETPQFPAWRSLRDPVVNMRTGPGEDYAIRFVYRRQFLPIKVLRLFQGWYLVEDPDGARGWMMMRFLNKTPTALIRGKGPVEMHAGPGEGTPLLWKLAPGLVGRLGGCKDGWCQIDVERHVGFVPEGRLWGAGKP</sequence>
<dbReference type="InterPro" id="IPR010466">
    <property type="entry name" value="DUF1058"/>
</dbReference>
<dbReference type="RefSeq" id="WP_172339211.1">
    <property type="nucleotide sequence ID" value="NZ_JACIDX010000007.1"/>
</dbReference>
<accession>A0A7W6CIQ5</accession>
<dbReference type="AlphaFoldDB" id="A0A7W6CIQ5"/>
<comment type="caution">
    <text evidence="2">The sequence shown here is derived from an EMBL/GenBank/DDBJ whole genome shotgun (WGS) entry which is preliminary data.</text>
</comment>
<dbReference type="Gene3D" id="2.30.30.40">
    <property type="entry name" value="SH3 Domains"/>
    <property type="match status" value="1"/>
</dbReference>
<evidence type="ECO:0000256" key="1">
    <source>
        <dbReference type="SAM" id="SignalP"/>
    </source>
</evidence>
<dbReference type="Proteomes" id="UP000548867">
    <property type="component" value="Unassembled WGS sequence"/>
</dbReference>
<name>A0A7W6CIQ5_9SPHN</name>
<dbReference type="EMBL" id="JACIDX010000007">
    <property type="protein sequence ID" value="MBB3955163.1"/>
    <property type="molecule type" value="Genomic_DNA"/>
</dbReference>
<evidence type="ECO:0000313" key="3">
    <source>
        <dbReference type="Proteomes" id="UP000548867"/>
    </source>
</evidence>
<gene>
    <name evidence="2" type="ORF">GGR38_002115</name>
</gene>
<keyword evidence="3" id="KW-1185">Reference proteome</keyword>
<keyword evidence="1" id="KW-0732">Signal</keyword>
<organism evidence="2 3">
    <name type="scientific">Novosphingobium sediminicola</name>
    <dbReference type="NCBI Taxonomy" id="563162"/>
    <lineage>
        <taxon>Bacteria</taxon>
        <taxon>Pseudomonadati</taxon>
        <taxon>Pseudomonadota</taxon>
        <taxon>Alphaproteobacteria</taxon>
        <taxon>Sphingomonadales</taxon>
        <taxon>Sphingomonadaceae</taxon>
        <taxon>Novosphingobium</taxon>
    </lineage>
</organism>
<proteinExistence type="predicted"/>
<dbReference type="Pfam" id="PF06347">
    <property type="entry name" value="SH3_4"/>
    <property type="match status" value="2"/>
</dbReference>
<reference evidence="2 3" key="1">
    <citation type="submission" date="2020-08" db="EMBL/GenBank/DDBJ databases">
        <title>Genomic Encyclopedia of Type Strains, Phase IV (KMG-IV): sequencing the most valuable type-strain genomes for metagenomic binning, comparative biology and taxonomic classification.</title>
        <authorList>
            <person name="Goeker M."/>
        </authorList>
    </citation>
    <scope>NUCLEOTIDE SEQUENCE [LARGE SCALE GENOMIC DNA]</scope>
    <source>
        <strain evidence="2 3">DSM 27057</strain>
    </source>
</reference>
<feature type="chain" id="PRO_5030596007" evidence="1">
    <location>
        <begin position="31"/>
        <end position="164"/>
    </location>
</feature>
<feature type="signal peptide" evidence="1">
    <location>
        <begin position="1"/>
        <end position="30"/>
    </location>
</feature>
<evidence type="ECO:0000313" key="2">
    <source>
        <dbReference type="EMBL" id="MBB3955163.1"/>
    </source>
</evidence>